<proteinExistence type="predicted"/>
<dbReference type="InterPro" id="IPR037396">
    <property type="entry name" value="FMN_HAD"/>
</dbReference>
<name>A0A8T8SUX6_9BASI</name>
<feature type="compositionally biased region" description="Low complexity" evidence="3">
    <location>
        <begin position="626"/>
        <end position="652"/>
    </location>
</feature>
<reference evidence="6" key="2">
    <citation type="journal article" date="2019" name="IMA Fungus">
        <title>Genome sequencing and comparison of five Tilletia species to identify candidate genes for the detection of regulated species infecting wheat.</title>
        <authorList>
            <person name="Nguyen H.D.T."/>
            <person name="Sultana T."/>
            <person name="Kesanakurti P."/>
            <person name="Hambleton S."/>
        </authorList>
    </citation>
    <scope>NUCLEOTIDE SEQUENCE</scope>
    <source>
        <strain evidence="6">DAOMC 236416</strain>
    </source>
</reference>
<dbReference type="InterPro" id="IPR000262">
    <property type="entry name" value="FMN-dep_DH"/>
</dbReference>
<reference evidence="6" key="1">
    <citation type="submission" date="2016-04" db="EMBL/GenBank/DDBJ databases">
        <authorList>
            <person name="Nguyen H.D."/>
            <person name="Samba Siva P."/>
            <person name="Cullis J."/>
            <person name="Levesque C.A."/>
            <person name="Hambleton S."/>
        </authorList>
    </citation>
    <scope>NUCLEOTIDE SEQUENCE</scope>
    <source>
        <strain evidence="6">DAOMC 236416</strain>
    </source>
</reference>
<protein>
    <recommendedName>
        <fullName evidence="5">FMN hydroxy acid dehydrogenase domain-containing protein</fullName>
    </recommendedName>
</protein>
<dbReference type="PANTHER" id="PTHR10578">
    <property type="entry name" value="S -2-HYDROXY-ACID OXIDASE-RELATED"/>
    <property type="match status" value="1"/>
</dbReference>
<comment type="cofactor">
    <cofactor evidence="1">
        <name>FMN</name>
        <dbReference type="ChEBI" id="CHEBI:58210"/>
    </cofactor>
</comment>
<gene>
    <name evidence="6" type="ORF">A4X13_0g5154</name>
</gene>
<dbReference type="GO" id="GO:0016491">
    <property type="term" value="F:oxidoreductase activity"/>
    <property type="evidence" value="ECO:0007669"/>
    <property type="project" value="UniProtKB-KW"/>
</dbReference>
<keyword evidence="2" id="KW-0560">Oxidoreductase</keyword>
<feature type="transmembrane region" description="Helical" evidence="4">
    <location>
        <begin position="655"/>
        <end position="677"/>
    </location>
</feature>
<feature type="region of interest" description="Disordered" evidence="3">
    <location>
        <begin position="601"/>
        <end position="652"/>
    </location>
</feature>
<keyword evidence="7" id="KW-1185">Reference proteome</keyword>
<keyword evidence="4" id="KW-0472">Membrane</keyword>
<dbReference type="InterPro" id="IPR013785">
    <property type="entry name" value="Aldolase_TIM"/>
</dbReference>
<dbReference type="Proteomes" id="UP000077521">
    <property type="component" value="Unassembled WGS sequence"/>
</dbReference>
<evidence type="ECO:0000256" key="4">
    <source>
        <dbReference type="SAM" id="Phobius"/>
    </source>
</evidence>
<feature type="domain" description="FMN hydroxy acid dehydrogenase" evidence="5">
    <location>
        <begin position="19"/>
        <end position="441"/>
    </location>
</feature>
<comment type="caution">
    <text evidence="6">The sequence shown here is derived from an EMBL/GenBank/DDBJ whole genome shotgun (WGS) entry which is preliminary data.</text>
</comment>
<dbReference type="SUPFAM" id="SSF51395">
    <property type="entry name" value="FMN-linked oxidoreductases"/>
    <property type="match status" value="1"/>
</dbReference>
<keyword evidence="4" id="KW-0812">Transmembrane</keyword>
<evidence type="ECO:0000256" key="3">
    <source>
        <dbReference type="SAM" id="MobiDB-lite"/>
    </source>
</evidence>
<keyword evidence="4" id="KW-1133">Transmembrane helix</keyword>
<sequence>MSDSKATYSREIYVSNLRGVETFPTSLKTIEELGKKNVPKPAWDYVAGSASTEATYDSNRRALDNWQLVPRMLTAAATDEFDMTVRLPALGPATDEAAAEAGEGQSHAMGKLFPTPLVLCPIGVLRQLHEDKDLAVARAASELNIPYTMSSASSTPCEEIAEAAEWDPKDTPGKEGWFQLYWPSDDEVTASILSRAKKSGFTTLVITLDTWALGWRPRDLDNKGYNPFLHGEGVANVFSDPVFVQKYCEGKSPLSKEATQEDIGQAAIQAIGLITPGYSRGWEDLKIARKLWGDGPIVLKGIQTPSDALRAIQYGMEGIWVSNHGGRQVDGAIGSLQALRSIVQVAHAAASTSGKAEGRKRPAVIFDSGIRTGADIMKALALGADLVGIGRPYAYGLAAHGQEGVDAVLRSLLADLELNAALAGCKSVQEIRQRGTGATGLEPVVLHTQHSNHSSTFYTTDTDYSSLNFSPKPNPPYLTMRSIISTTALLVSVLASTSLALPQPQRPNKFEDGSVGRRSDFILNGNTGTIINDAPLTTAKSTTKYVNGGLTTVIGPGFTAVSGNGGSGPLVPLILTTRVTSGVATVFGPGVFTVLPTATAAAQDPTETDTADDADATETDTDTDTDVAPQTTPAPTSTPSSTPSSSPSTGAAAPGVYGASGVALVAGAVALGAALVAM</sequence>
<dbReference type="Pfam" id="PF01070">
    <property type="entry name" value="FMN_dh"/>
    <property type="match status" value="2"/>
</dbReference>
<dbReference type="PROSITE" id="PS00557">
    <property type="entry name" value="FMN_HYDROXY_ACID_DH_1"/>
    <property type="match status" value="1"/>
</dbReference>
<dbReference type="PROSITE" id="PS51349">
    <property type="entry name" value="FMN_HYDROXY_ACID_DH_2"/>
    <property type="match status" value="1"/>
</dbReference>
<evidence type="ECO:0000256" key="1">
    <source>
        <dbReference type="ARBA" id="ARBA00001917"/>
    </source>
</evidence>
<evidence type="ECO:0000313" key="7">
    <source>
        <dbReference type="Proteomes" id="UP000077521"/>
    </source>
</evidence>
<accession>A0A8T8SUX6</accession>
<dbReference type="InterPro" id="IPR008259">
    <property type="entry name" value="FMN_hydac_DH_AS"/>
</dbReference>
<evidence type="ECO:0000313" key="6">
    <source>
        <dbReference type="EMBL" id="KAE8249590.1"/>
    </source>
</evidence>
<evidence type="ECO:0000259" key="5">
    <source>
        <dbReference type="PROSITE" id="PS51349"/>
    </source>
</evidence>
<dbReference type="Gene3D" id="3.20.20.70">
    <property type="entry name" value="Aldolase class I"/>
    <property type="match status" value="1"/>
</dbReference>
<dbReference type="EMBL" id="LWDF02000379">
    <property type="protein sequence ID" value="KAE8249590.1"/>
    <property type="molecule type" value="Genomic_DNA"/>
</dbReference>
<dbReference type="AlphaFoldDB" id="A0A8T8SUX6"/>
<evidence type="ECO:0000256" key="2">
    <source>
        <dbReference type="ARBA" id="ARBA00023002"/>
    </source>
</evidence>
<feature type="compositionally biased region" description="Acidic residues" evidence="3">
    <location>
        <begin position="606"/>
        <end position="625"/>
    </location>
</feature>
<dbReference type="PANTHER" id="PTHR10578:SF143">
    <property type="entry name" value="FMN-DEPENDENT ALPHA-HYDROXY ACID DEHYDROGENASE PB1A11.03"/>
    <property type="match status" value="1"/>
</dbReference>
<organism evidence="6 7">
    <name type="scientific">Tilletia indica</name>
    <dbReference type="NCBI Taxonomy" id="43049"/>
    <lineage>
        <taxon>Eukaryota</taxon>
        <taxon>Fungi</taxon>
        <taxon>Dikarya</taxon>
        <taxon>Basidiomycota</taxon>
        <taxon>Ustilaginomycotina</taxon>
        <taxon>Exobasidiomycetes</taxon>
        <taxon>Tilletiales</taxon>
        <taxon>Tilletiaceae</taxon>
        <taxon>Tilletia</taxon>
    </lineage>
</organism>